<accession>A0ABT0EAF5</accession>
<dbReference type="Pfam" id="PF09720">
    <property type="entry name" value="Unstab_antitox"/>
    <property type="match status" value="1"/>
</dbReference>
<organism evidence="1 2">
    <name type="scientific">Alcanivorax quisquiliarum</name>
    <dbReference type="NCBI Taxonomy" id="2933565"/>
    <lineage>
        <taxon>Bacteria</taxon>
        <taxon>Pseudomonadati</taxon>
        <taxon>Pseudomonadota</taxon>
        <taxon>Gammaproteobacteria</taxon>
        <taxon>Oceanospirillales</taxon>
        <taxon>Alcanivoracaceae</taxon>
        <taxon>Alcanivorax</taxon>
    </lineage>
</organism>
<keyword evidence="2" id="KW-1185">Reference proteome</keyword>
<proteinExistence type="predicted"/>
<reference evidence="1" key="1">
    <citation type="submission" date="2022-04" db="EMBL/GenBank/DDBJ databases">
        <title>Alcanivorax sp. CY1518 draft genome sequence.</title>
        <authorList>
            <person name="Zhao G."/>
            <person name="An M."/>
        </authorList>
    </citation>
    <scope>NUCLEOTIDE SEQUENCE</scope>
    <source>
        <strain evidence="1">CY1518</strain>
    </source>
</reference>
<gene>
    <name evidence="1" type="ORF">MU846_14020</name>
</gene>
<sequence length="49" mass="5678">MSLDGPRDDTVEQAWNDEVARRVSKVKDGKATLLSRDEFRSRMRTRLGQ</sequence>
<evidence type="ECO:0000313" key="2">
    <source>
        <dbReference type="Proteomes" id="UP001165524"/>
    </source>
</evidence>
<dbReference type="InterPro" id="IPR013406">
    <property type="entry name" value="CHP02574_addiction_mod"/>
</dbReference>
<protein>
    <submittedName>
        <fullName evidence="1">Addiction module protein</fullName>
    </submittedName>
</protein>
<name>A0ABT0EAF5_9GAMM</name>
<dbReference type="EMBL" id="JALKII010000016">
    <property type="protein sequence ID" value="MCK0538828.1"/>
    <property type="molecule type" value="Genomic_DNA"/>
</dbReference>
<dbReference type="Proteomes" id="UP001165524">
    <property type="component" value="Unassembled WGS sequence"/>
</dbReference>
<evidence type="ECO:0000313" key="1">
    <source>
        <dbReference type="EMBL" id="MCK0538828.1"/>
    </source>
</evidence>
<comment type="caution">
    <text evidence="1">The sequence shown here is derived from an EMBL/GenBank/DDBJ whole genome shotgun (WGS) entry which is preliminary data.</text>
</comment>